<evidence type="ECO:0000256" key="2">
    <source>
        <dbReference type="ARBA" id="ARBA00022517"/>
    </source>
</evidence>
<comment type="catalytic activity">
    <reaction evidence="10">
        <text>ATP + H2O = ADP + phosphate + H(+)</text>
        <dbReference type="Rhea" id="RHEA:13065"/>
        <dbReference type="ChEBI" id="CHEBI:15377"/>
        <dbReference type="ChEBI" id="CHEBI:15378"/>
        <dbReference type="ChEBI" id="CHEBI:30616"/>
        <dbReference type="ChEBI" id="CHEBI:43474"/>
        <dbReference type="ChEBI" id="CHEBI:456216"/>
        <dbReference type="EC" id="3.6.4.13"/>
    </reaction>
</comment>
<proteinExistence type="inferred from homology"/>
<reference evidence="15" key="1">
    <citation type="submission" date="2022-07" db="EMBL/GenBank/DDBJ databases">
        <title>Phylogenomic reconstructions and comparative analyses of Kickxellomycotina fungi.</title>
        <authorList>
            <person name="Reynolds N.K."/>
            <person name="Stajich J.E."/>
            <person name="Barry K."/>
            <person name="Grigoriev I.V."/>
            <person name="Crous P."/>
            <person name="Smith M.E."/>
        </authorList>
    </citation>
    <scope>NUCLEOTIDE SEQUENCE</scope>
    <source>
        <strain evidence="15">NBRC 105414</strain>
    </source>
</reference>
<dbReference type="PROSITE" id="PS51194">
    <property type="entry name" value="HELICASE_CTER"/>
    <property type="match status" value="1"/>
</dbReference>
<evidence type="ECO:0000259" key="13">
    <source>
        <dbReference type="PROSITE" id="PS51194"/>
    </source>
</evidence>
<dbReference type="Pfam" id="PF00270">
    <property type="entry name" value="DEAD"/>
    <property type="match status" value="1"/>
</dbReference>
<evidence type="ECO:0000256" key="1">
    <source>
        <dbReference type="ARBA" id="ARBA00004604"/>
    </source>
</evidence>
<keyword evidence="2" id="KW-0690">Ribosome biogenesis</keyword>
<dbReference type="PROSITE" id="PS51192">
    <property type="entry name" value="HELICASE_ATP_BIND_1"/>
    <property type="match status" value="1"/>
</dbReference>
<evidence type="ECO:0000313" key="16">
    <source>
        <dbReference type="Proteomes" id="UP001140217"/>
    </source>
</evidence>
<dbReference type="InterPro" id="IPR014014">
    <property type="entry name" value="RNA_helicase_DEAD_Q_motif"/>
</dbReference>
<comment type="caution">
    <text evidence="15">The sequence shown here is derived from an EMBL/GenBank/DDBJ whole genome shotgun (WGS) entry which is preliminary data.</text>
</comment>
<protein>
    <recommendedName>
        <fullName evidence="10">ATP-dependent RNA helicase</fullName>
        <ecNumber evidence="10">3.6.4.13</ecNumber>
    </recommendedName>
</protein>
<feature type="region of interest" description="Disordered" evidence="11">
    <location>
        <begin position="758"/>
        <end position="792"/>
    </location>
</feature>
<comment type="subcellular location">
    <subcellularLocation>
        <location evidence="1">Nucleus</location>
        <location evidence="1">Nucleolus</location>
    </subcellularLocation>
</comment>
<gene>
    <name evidence="15" type="primary">DBP7</name>
    <name evidence="15" type="ORF">H4R18_001862</name>
</gene>
<keyword evidence="16" id="KW-1185">Reference proteome</keyword>
<sequence>MEDDGLVLNIGGSSGPARTVLPANLRPKGGRWKDRMAERQRLKSAVWNAQREQRRAQGQPAAAKAQEADKQADKPASAAAAAVAAAAAKTKPHPPGARARQIVSSLFTKNPEIPTVARGGGVENKVASNAVLDTSSFEGIGLDAAMRAHMAEKMGVERPTAIQQNAVPVLLGRRVETGDDGDDGDDTFDVEREAGVEHDVFIQAATGSGKTLAYLIPIFHRLIRAAALATSGAAASRGLGTLAIVLAPTRELAQQVVETAQALARSAGRHSGWIVPGMVIGGDKKQSEKGRLRKGITVLACTPGRLLDHLENTQAFVVDNLRWLVLDEADRLLELGFAETLAKILALLDDKARRRPRVLGHRSVATSLELPRRRINVLCSATLRDNVRRLANESLHSPRFVGATTVYRSVDKAAAAAAAAVAAVGTDSGSDAKQPDATEGDGGEGRFSLPSQLVQRAVIVPAKLRLVTLVAQLRNTFRRQPASKVIVFLLCKDAVDFMFFLLAHGGAQAAAAGGSDGQAYADDLFGALDAGDAESAPESRAVARAPSADGPRLREEDIALESSVVPGADLYRLHGSMPQKRRTETFVAFSRAQGAAVLLTTDVAARGLDLPNVTSIVQYDPPADIASYLHRVGRTARLGRAGEAALFLLPSETGYLDVLAARGLRPDDESMEAVLKQMAKSAVARKAAEWQLRAGEVQAMLEQFVLSSAAASGLARQAFLSSIRAYATHVAAERHIFHVRFLHFGHLAKAFALREAPTQVASGKGNNARADDARRDRRERVEQAARKKPAFKRGNDISEFAVGDLAAYLGPRPKRRAHHHAADDDSDGA</sequence>
<feature type="compositionally biased region" description="Low complexity" evidence="11">
    <location>
        <begin position="56"/>
        <end position="65"/>
    </location>
</feature>
<dbReference type="InterPro" id="IPR025313">
    <property type="entry name" value="SPB4-like_CTE"/>
</dbReference>
<dbReference type="EC" id="3.6.4.13" evidence="10"/>
<evidence type="ECO:0000313" key="15">
    <source>
        <dbReference type="EMBL" id="KAJ2783195.1"/>
    </source>
</evidence>
<feature type="domain" description="Helicase ATP-binding" evidence="12">
    <location>
        <begin position="191"/>
        <end position="401"/>
    </location>
</feature>
<keyword evidence="7 10" id="KW-0067">ATP-binding</keyword>
<feature type="domain" description="Helicase C-terminal" evidence="13">
    <location>
        <begin position="465"/>
        <end position="679"/>
    </location>
</feature>
<feature type="short sequence motif" description="Q motif" evidence="9">
    <location>
        <begin position="135"/>
        <end position="164"/>
    </location>
</feature>
<feature type="compositionally biased region" description="Basic and acidic residues" evidence="11">
    <location>
        <begin position="31"/>
        <end position="41"/>
    </location>
</feature>
<evidence type="ECO:0000256" key="11">
    <source>
        <dbReference type="SAM" id="MobiDB-lite"/>
    </source>
</evidence>
<dbReference type="AlphaFoldDB" id="A0A9W8HGW3"/>
<dbReference type="InterPro" id="IPR000629">
    <property type="entry name" value="RNA-helicase_DEAD-box_CS"/>
</dbReference>
<keyword evidence="8 10" id="KW-0694">RNA-binding</keyword>
<dbReference type="InterPro" id="IPR027417">
    <property type="entry name" value="P-loop_NTPase"/>
</dbReference>
<dbReference type="OrthoDB" id="422663at2759"/>
<evidence type="ECO:0000256" key="6">
    <source>
        <dbReference type="ARBA" id="ARBA00022806"/>
    </source>
</evidence>
<dbReference type="SUPFAM" id="SSF52540">
    <property type="entry name" value="P-loop containing nucleoside triphosphate hydrolases"/>
    <property type="match status" value="1"/>
</dbReference>
<keyword evidence="6 10" id="KW-0347">Helicase</keyword>
<evidence type="ECO:0000259" key="14">
    <source>
        <dbReference type="PROSITE" id="PS51195"/>
    </source>
</evidence>
<comment type="function">
    <text evidence="10">RNA helicase.</text>
</comment>
<organism evidence="15 16">
    <name type="scientific">Coemansia javaensis</name>
    <dbReference type="NCBI Taxonomy" id="2761396"/>
    <lineage>
        <taxon>Eukaryota</taxon>
        <taxon>Fungi</taxon>
        <taxon>Fungi incertae sedis</taxon>
        <taxon>Zoopagomycota</taxon>
        <taxon>Kickxellomycotina</taxon>
        <taxon>Kickxellomycetes</taxon>
        <taxon>Kickxellales</taxon>
        <taxon>Kickxellaceae</taxon>
        <taxon>Coemansia</taxon>
    </lineage>
</organism>
<keyword evidence="5 10" id="KW-0378">Hydrolase</keyword>
<dbReference type="GO" id="GO:0016787">
    <property type="term" value="F:hydrolase activity"/>
    <property type="evidence" value="ECO:0007669"/>
    <property type="project" value="UniProtKB-KW"/>
</dbReference>
<comment type="similarity">
    <text evidence="10">Belongs to the DEAD box helicase family.</text>
</comment>
<evidence type="ECO:0000256" key="9">
    <source>
        <dbReference type="PROSITE-ProRule" id="PRU00552"/>
    </source>
</evidence>
<dbReference type="EMBL" id="JANBUL010000053">
    <property type="protein sequence ID" value="KAJ2783195.1"/>
    <property type="molecule type" value="Genomic_DNA"/>
</dbReference>
<dbReference type="InterPro" id="IPR011545">
    <property type="entry name" value="DEAD/DEAH_box_helicase_dom"/>
</dbReference>
<evidence type="ECO:0000256" key="4">
    <source>
        <dbReference type="ARBA" id="ARBA00022741"/>
    </source>
</evidence>
<dbReference type="GO" id="GO:0005730">
    <property type="term" value="C:nucleolus"/>
    <property type="evidence" value="ECO:0007669"/>
    <property type="project" value="UniProtKB-SubCell"/>
</dbReference>
<feature type="domain" description="DEAD-box RNA helicase Q" evidence="14">
    <location>
        <begin position="135"/>
        <end position="164"/>
    </location>
</feature>
<keyword evidence="4 10" id="KW-0547">Nucleotide-binding</keyword>
<dbReference type="Pfam" id="PF00271">
    <property type="entry name" value="Helicase_C"/>
    <property type="match status" value="1"/>
</dbReference>
<dbReference type="GO" id="GO:0005524">
    <property type="term" value="F:ATP binding"/>
    <property type="evidence" value="ECO:0007669"/>
    <property type="project" value="UniProtKB-UniRule"/>
</dbReference>
<name>A0A9W8HGW3_9FUNG</name>
<dbReference type="GO" id="GO:0003723">
    <property type="term" value="F:RNA binding"/>
    <property type="evidence" value="ECO:0007669"/>
    <property type="project" value="UniProtKB-UniRule"/>
</dbReference>
<dbReference type="SMART" id="SM00490">
    <property type="entry name" value="HELICc"/>
    <property type="match status" value="1"/>
</dbReference>
<dbReference type="InterPro" id="IPR014001">
    <property type="entry name" value="Helicase_ATP-bd"/>
</dbReference>
<dbReference type="GO" id="GO:0006364">
    <property type="term" value="P:rRNA processing"/>
    <property type="evidence" value="ECO:0007669"/>
    <property type="project" value="UniProtKB-KW"/>
</dbReference>
<dbReference type="Pfam" id="PF13959">
    <property type="entry name" value="CTE_SPB4"/>
    <property type="match status" value="1"/>
</dbReference>
<keyword evidence="3" id="KW-0698">rRNA processing</keyword>
<dbReference type="SMART" id="SM01178">
    <property type="entry name" value="DUF4217"/>
    <property type="match status" value="1"/>
</dbReference>
<evidence type="ECO:0000256" key="3">
    <source>
        <dbReference type="ARBA" id="ARBA00022552"/>
    </source>
</evidence>
<accession>A0A9W8HGW3</accession>
<dbReference type="PROSITE" id="PS00039">
    <property type="entry name" value="DEAD_ATP_HELICASE"/>
    <property type="match status" value="1"/>
</dbReference>
<evidence type="ECO:0000259" key="12">
    <source>
        <dbReference type="PROSITE" id="PS51192"/>
    </source>
</evidence>
<evidence type="ECO:0000256" key="8">
    <source>
        <dbReference type="ARBA" id="ARBA00022884"/>
    </source>
</evidence>
<dbReference type="CDD" id="cd18787">
    <property type="entry name" value="SF2_C_DEAD"/>
    <property type="match status" value="1"/>
</dbReference>
<feature type="compositionally biased region" description="Basic and acidic residues" evidence="11">
    <location>
        <begin position="769"/>
        <end position="785"/>
    </location>
</feature>
<dbReference type="Gene3D" id="3.40.50.300">
    <property type="entry name" value="P-loop containing nucleotide triphosphate hydrolases"/>
    <property type="match status" value="2"/>
</dbReference>
<comment type="domain">
    <text evidence="10">The Q motif is unique to and characteristic of the DEAD box family of RNA helicases and controls ATP binding and hydrolysis.</text>
</comment>
<evidence type="ECO:0000256" key="5">
    <source>
        <dbReference type="ARBA" id="ARBA00022801"/>
    </source>
</evidence>
<dbReference type="Proteomes" id="UP001140217">
    <property type="component" value="Unassembled WGS sequence"/>
</dbReference>
<feature type="region of interest" description="Disordered" evidence="11">
    <location>
        <begin position="1"/>
        <end position="77"/>
    </location>
</feature>
<feature type="region of interest" description="Disordered" evidence="11">
    <location>
        <begin position="427"/>
        <end position="448"/>
    </location>
</feature>
<dbReference type="InterPro" id="IPR001650">
    <property type="entry name" value="Helicase_C-like"/>
</dbReference>
<dbReference type="SMART" id="SM00487">
    <property type="entry name" value="DEXDc"/>
    <property type="match status" value="1"/>
</dbReference>
<evidence type="ECO:0000256" key="10">
    <source>
        <dbReference type="RuleBase" id="RU365068"/>
    </source>
</evidence>
<dbReference type="GO" id="GO:0003724">
    <property type="term" value="F:RNA helicase activity"/>
    <property type="evidence" value="ECO:0007669"/>
    <property type="project" value="UniProtKB-EC"/>
</dbReference>
<dbReference type="PANTHER" id="PTHR24031">
    <property type="entry name" value="RNA HELICASE"/>
    <property type="match status" value="1"/>
</dbReference>
<dbReference type="PROSITE" id="PS51195">
    <property type="entry name" value="Q_MOTIF"/>
    <property type="match status" value="1"/>
</dbReference>
<evidence type="ECO:0000256" key="7">
    <source>
        <dbReference type="ARBA" id="ARBA00022840"/>
    </source>
</evidence>